<evidence type="ECO:0000259" key="1">
    <source>
        <dbReference type="PROSITE" id="PS51459"/>
    </source>
</evidence>
<dbReference type="Gene3D" id="1.10.3290.10">
    <property type="entry name" value="Fido-like domain"/>
    <property type="match status" value="1"/>
</dbReference>
<feature type="domain" description="Fido" evidence="1">
    <location>
        <begin position="110"/>
        <end position="271"/>
    </location>
</feature>
<sequence>MMRNFFEDKYNNVEFTQKIINVISEISEYKGRISAYEEQRPHIFRDIEENISLHYVKNFNAIYAEKNVPNKRLKEILSEDSTPKTIGEDSIFCYHQTLSFIHNKVNTLSISPETIQELHFQLINYITSDSAKWREKSLSILGTPESGIPTICYRPLPHALIQQTMEQLCEQYNSLSVSKESHSLLLIARFILNFYCIVPFNQGNEKLALILMKLLLIKSGHTFVKYICLDKYIEKNEFEYYDTLYKSSVYWYYNEHNANFWLHTFLNIILETYHDLYATITDFICKHTKLERIQNFVLKQKQPFTKDNIRGEFPDIAESTINKALATLQTLGAIKLISKGRTARWIKI</sequence>
<dbReference type="SUPFAM" id="SSF140931">
    <property type="entry name" value="Fic-like"/>
    <property type="match status" value="1"/>
</dbReference>
<geneLocation type="plasmid" evidence="2">
    <name>pFR260</name>
</geneLocation>
<dbReference type="InterPro" id="IPR036597">
    <property type="entry name" value="Fido-like_dom_sf"/>
</dbReference>
<dbReference type="InterPro" id="IPR040198">
    <property type="entry name" value="Fido_containing"/>
</dbReference>
<protein>
    <submittedName>
        <fullName evidence="2">Cell filamentation protein Fic</fullName>
    </submittedName>
</protein>
<keyword evidence="2" id="KW-0614">Plasmid</keyword>
<dbReference type="AlphaFoldDB" id="A0A1B2RCC4"/>
<proteinExistence type="predicted"/>
<organism evidence="2">
    <name type="scientific">Bacillus thuringiensis</name>
    <dbReference type="NCBI Taxonomy" id="1428"/>
    <lineage>
        <taxon>Bacteria</taxon>
        <taxon>Bacillati</taxon>
        <taxon>Bacillota</taxon>
        <taxon>Bacilli</taxon>
        <taxon>Bacillales</taxon>
        <taxon>Bacillaceae</taxon>
        <taxon>Bacillus</taxon>
        <taxon>Bacillus cereus group</taxon>
    </lineage>
</organism>
<dbReference type="EMBL" id="KX258624">
    <property type="protein sequence ID" value="AOB42298.1"/>
    <property type="molecule type" value="Genomic_DNA"/>
</dbReference>
<dbReference type="PANTHER" id="PTHR13504">
    <property type="entry name" value="FIDO DOMAIN-CONTAINING PROTEIN DDB_G0283145"/>
    <property type="match status" value="1"/>
</dbReference>
<gene>
    <name evidence="2" type="ORF">pFR260_201c</name>
</gene>
<accession>A0A1B2RCC4</accession>
<dbReference type="Pfam" id="PF02661">
    <property type="entry name" value="Fic"/>
    <property type="match status" value="1"/>
</dbReference>
<dbReference type="PANTHER" id="PTHR13504:SF38">
    <property type="entry name" value="FIDO DOMAIN-CONTAINING PROTEIN"/>
    <property type="match status" value="1"/>
</dbReference>
<evidence type="ECO:0000313" key="2">
    <source>
        <dbReference type="EMBL" id="AOB42298.1"/>
    </source>
</evidence>
<name>A0A1B2RCC4_BACTU</name>
<dbReference type="InterPro" id="IPR003812">
    <property type="entry name" value="Fido"/>
</dbReference>
<dbReference type="PROSITE" id="PS51459">
    <property type="entry name" value="FIDO"/>
    <property type="match status" value="1"/>
</dbReference>
<reference evidence="2" key="1">
    <citation type="submission" date="2016-05" db="EMBL/GenBank/DDBJ databases">
        <title>Complete sequence and organization of pFR260, the Bacillus thuringiensis INTA Fr7-4 plasmid harbouring the insecticidal genes.</title>
        <authorList>
            <person name="Navas L.E."/>
            <person name="Amadio A.F."/>
            <person name="Ortiz E.M."/>
            <person name="Sauka D.H."/>
            <person name="Benintende G.B."/>
            <person name="Zandomeni R.O."/>
            <person name="Berretta M.F."/>
        </authorList>
    </citation>
    <scope>NUCLEOTIDE SEQUENCE</scope>
    <source>
        <strain evidence="2">INTA Fr7-4</strain>
        <plasmid evidence="2">pFR260</plasmid>
    </source>
</reference>